<evidence type="ECO:0000256" key="1">
    <source>
        <dbReference type="SAM" id="MobiDB-lite"/>
    </source>
</evidence>
<protein>
    <submittedName>
        <fullName evidence="2">Uncharacterized protein</fullName>
    </submittedName>
</protein>
<feature type="region of interest" description="Disordered" evidence="1">
    <location>
        <begin position="141"/>
        <end position="167"/>
    </location>
</feature>
<evidence type="ECO:0000313" key="3">
    <source>
        <dbReference type="Proteomes" id="UP001066276"/>
    </source>
</evidence>
<gene>
    <name evidence="2" type="ORF">NDU88_004874</name>
</gene>
<sequence>MTVCTVFLGLSPSPRLDPAGKSLAQQPGPREAPRSHKTTGPRIHKGSHPPLTSSTCRTAECPIGTPQDSQARSAPDRASPVVPAGPAITSMTSTGPAPAAQAIWEIQVTRAPPRRQLKGPRLDTAAELVQLQLHHTPEACQQCHKAPQPRPEAAGHPLQGPAPGRAD</sequence>
<proteinExistence type="predicted"/>
<keyword evidence="3" id="KW-1185">Reference proteome</keyword>
<comment type="caution">
    <text evidence="2">The sequence shown here is derived from an EMBL/GenBank/DDBJ whole genome shotgun (WGS) entry which is preliminary data.</text>
</comment>
<accession>A0AAV7NTQ8</accession>
<name>A0AAV7NTQ8_PLEWA</name>
<reference evidence="2" key="1">
    <citation type="journal article" date="2022" name="bioRxiv">
        <title>Sequencing and chromosome-scale assembly of the giantPleurodeles waltlgenome.</title>
        <authorList>
            <person name="Brown T."/>
            <person name="Elewa A."/>
            <person name="Iarovenko S."/>
            <person name="Subramanian E."/>
            <person name="Araus A.J."/>
            <person name="Petzold A."/>
            <person name="Susuki M."/>
            <person name="Suzuki K.-i.T."/>
            <person name="Hayashi T."/>
            <person name="Toyoda A."/>
            <person name="Oliveira C."/>
            <person name="Osipova E."/>
            <person name="Leigh N.D."/>
            <person name="Simon A."/>
            <person name="Yun M.H."/>
        </authorList>
    </citation>
    <scope>NUCLEOTIDE SEQUENCE</scope>
    <source>
        <strain evidence="2">20211129_DDA</strain>
        <tissue evidence="2">Liver</tissue>
    </source>
</reference>
<dbReference type="EMBL" id="JANPWB010000012">
    <property type="protein sequence ID" value="KAJ1116668.1"/>
    <property type="molecule type" value="Genomic_DNA"/>
</dbReference>
<feature type="compositionally biased region" description="Basic residues" evidence="1">
    <location>
        <begin position="35"/>
        <end position="47"/>
    </location>
</feature>
<evidence type="ECO:0000313" key="2">
    <source>
        <dbReference type="EMBL" id="KAJ1116668.1"/>
    </source>
</evidence>
<feature type="region of interest" description="Disordered" evidence="1">
    <location>
        <begin position="1"/>
        <end position="96"/>
    </location>
</feature>
<dbReference type="Proteomes" id="UP001066276">
    <property type="component" value="Chromosome 8"/>
</dbReference>
<dbReference type="AlphaFoldDB" id="A0AAV7NTQ8"/>
<organism evidence="2 3">
    <name type="scientific">Pleurodeles waltl</name>
    <name type="common">Iberian ribbed newt</name>
    <dbReference type="NCBI Taxonomy" id="8319"/>
    <lineage>
        <taxon>Eukaryota</taxon>
        <taxon>Metazoa</taxon>
        <taxon>Chordata</taxon>
        <taxon>Craniata</taxon>
        <taxon>Vertebrata</taxon>
        <taxon>Euteleostomi</taxon>
        <taxon>Amphibia</taxon>
        <taxon>Batrachia</taxon>
        <taxon>Caudata</taxon>
        <taxon>Salamandroidea</taxon>
        <taxon>Salamandridae</taxon>
        <taxon>Pleurodelinae</taxon>
        <taxon>Pleurodeles</taxon>
    </lineage>
</organism>